<dbReference type="GeneID" id="102526712"/>
<evidence type="ECO:0000256" key="4">
    <source>
        <dbReference type="ARBA" id="ARBA00023136"/>
    </source>
</evidence>
<dbReference type="SUPFAM" id="SSF57302">
    <property type="entry name" value="Snake toxin-like"/>
    <property type="match status" value="1"/>
</dbReference>
<dbReference type="Pfam" id="PF00021">
    <property type="entry name" value="UPAR_LY6"/>
    <property type="match status" value="3"/>
</dbReference>
<evidence type="ECO:0000313" key="10">
    <source>
        <dbReference type="RefSeq" id="XP_072822500.1"/>
    </source>
</evidence>
<dbReference type="InterPro" id="IPR051899">
    <property type="entry name" value="Fert-Immune_med_protein"/>
</dbReference>
<feature type="domain" description="UPAR/Ly6" evidence="8">
    <location>
        <begin position="319"/>
        <end position="393"/>
    </location>
</feature>
<evidence type="ECO:0000259" key="8">
    <source>
        <dbReference type="Pfam" id="PF00021"/>
    </source>
</evidence>
<sequence>MSPALLLALLGITHTLTGVHALICNHGRKETVRDISELPLQWTTSQESCEDGWGCQEVLLLIENELQVNLLILKGCTQAANQEARVTQHRTGPGLSAVSYTHVCREDLCNNLSSTVPLRALPPPTALGSVRCPVCLSTAGCGSAAEMTCPIKSSHCYSGVLLFSGAISSHLKVQGCTSQEGCNLLNGTREIGPITLRETCDPLALLSCHRGVMLRTSVNLAQEPVEWTSNGKQLCDPGEVCQETLLLIDVGQKSLLVGSKGCSKARTQDSQPISIHSRPPGVLVASYARFCSSDGCNSASSSSVLLNSLPRPAAPASGDLHCPTCVSFFGSCPENSETVRCPSGTTHCYKGYIALQGGGLSISLNVQGCVAQPSSSLLNRIQNIGVISVAEKRDDENEPLNEFLLPAGAAPAPYLAWVVGLGLSLALWCGAPSLLIPFSHDS</sequence>
<dbReference type="Gene3D" id="2.10.60.10">
    <property type="entry name" value="CD59"/>
    <property type="match status" value="1"/>
</dbReference>
<keyword evidence="6" id="KW-0812">Transmembrane</keyword>
<keyword evidence="4 6" id="KW-0472">Membrane</keyword>
<name>A0ABM5DNN3_VICPA</name>
<feature type="transmembrane region" description="Helical" evidence="6">
    <location>
        <begin position="414"/>
        <end position="436"/>
    </location>
</feature>
<feature type="domain" description="UPAR/Ly6" evidence="8">
    <location>
        <begin position="234"/>
        <end position="299"/>
    </location>
</feature>
<dbReference type="InterPro" id="IPR016054">
    <property type="entry name" value="LY6_UPA_recep-like"/>
</dbReference>
<dbReference type="CDD" id="cd23624">
    <property type="entry name" value="TFP_LU_ECD_CD177_rpt3"/>
    <property type="match status" value="1"/>
</dbReference>
<feature type="signal peptide" evidence="7">
    <location>
        <begin position="1"/>
        <end position="21"/>
    </location>
</feature>
<dbReference type="CDD" id="cd23637">
    <property type="entry name" value="TFP_LU_ECD_CD177_rpt4"/>
    <property type="match status" value="1"/>
</dbReference>
<comment type="subcellular location">
    <subcellularLocation>
        <location evidence="1">Cell membrane</location>
    </subcellularLocation>
</comment>
<keyword evidence="6" id="KW-1133">Transmembrane helix</keyword>
<keyword evidence="2" id="KW-1003">Cell membrane</keyword>
<evidence type="ECO:0000256" key="3">
    <source>
        <dbReference type="ARBA" id="ARBA00022729"/>
    </source>
</evidence>
<feature type="domain" description="UPAR/Ly6" evidence="8">
    <location>
        <begin position="129"/>
        <end position="202"/>
    </location>
</feature>
<evidence type="ECO:0000313" key="9">
    <source>
        <dbReference type="Proteomes" id="UP001652581"/>
    </source>
</evidence>
<evidence type="ECO:0000256" key="5">
    <source>
        <dbReference type="ARBA" id="ARBA00023180"/>
    </source>
</evidence>
<proteinExistence type="predicted"/>
<keyword evidence="3 7" id="KW-0732">Signal</keyword>
<evidence type="ECO:0000256" key="6">
    <source>
        <dbReference type="SAM" id="Phobius"/>
    </source>
</evidence>
<reference evidence="10" key="1">
    <citation type="submission" date="2025-08" db="UniProtKB">
        <authorList>
            <consortium name="RefSeq"/>
        </authorList>
    </citation>
    <scope>IDENTIFICATION</scope>
</reference>
<dbReference type="Proteomes" id="UP001652581">
    <property type="component" value="Chromosome 9"/>
</dbReference>
<protein>
    <submittedName>
        <fullName evidence="10">LOW QUALITY PROTEIN: CD177 antigen</fullName>
    </submittedName>
</protein>
<evidence type="ECO:0000256" key="1">
    <source>
        <dbReference type="ARBA" id="ARBA00004236"/>
    </source>
</evidence>
<dbReference type="InterPro" id="IPR045860">
    <property type="entry name" value="Snake_toxin-like_sf"/>
</dbReference>
<dbReference type="RefSeq" id="XP_072822500.1">
    <property type="nucleotide sequence ID" value="XM_072966399.1"/>
</dbReference>
<accession>A0ABM5DNN3</accession>
<feature type="chain" id="PRO_5046529446" evidence="7">
    <location>
        <begin position="22"/>
        <end position="442"/>
    </location>
</feature>
<evidence type="ECO:0000256" key="7">
    <source>
        <dbReference type="SAM" id="SignalP"/>
    </source>
</evidence>
<dbReference type="PANTHER" id="PTHR16529">
    <property type="entry name" value="CD177 ANTIGEN"/>
    <property type="match status" value="1"/>
</dbReference>
<dbReference type="PANTHER" id="PTHR16529:SF8">
    <property type="entry name" value="CD177 ANTIGEN"/>
    <property type="match status" value="1"/>
</dbReference>
<dbReference type="CDD" id="cd23623">
    <property type="entry name" value="TFP_LU_ECD_CD177_rpt1"/>
    <property type="match status" value="1"/>
</dbReference>
<dbReference type="CDD" id="cd23636">
    <property type="entry name" value="TFP_LU_ECD_CD177_rpt2"/>
    <property type="match status" value="1"/>
</dbReference>
<gene>
    <name evidence="10" type="primary">CD177</name>
</gene>
<evidence type="ECO:0000256" key="2">
    <source>
        <dbReference type="ARBA" id="ARBA00022475"/>
    </source>
</evidence>
<keyword evidence="5" id="KW-0325">Glycoprotein</keyword>
<organism evidence="9 10">
    <name type="scientific">Vicugna pacos</name>
    <name type="common">Alpaca</name>
    <name type="synonym">Lama pacos</name>
    <dbReference type="NCBI Taxonomy" id="30538"/>
    <lineage>
        <taxon>Eukaryota</taxon>
        <taxon>Metazoa</taxon>
        <taxon>Chordata</taxon>
        <taxon>Craniata</taxon>
        <taxon>Vertebrata</taxon>
        <taxon>Euteleostomi</taxon>
        <taxon>Mammalia</taxon>
        <taxon>Eutheria</taxon>
        <taxon>Laurasiatheria</taxon>
        <taxon>Artiodactyla</taxon>
        <taxon>Tylopoda</taxon>
        <taxon>Camelidae</taxon>
        <taxon>Vicugna</taxon>
    </lineage>
</organism>
<keyword evidence="9" id="KW-1185">Reference proteome</keyword>